<feature type="domain" description="Bacterial Ig-like" evidence="5">
    <location>
        <begin position="486"/>
        <end position="568"/>
    </location>
</feature>
<dbReference type="OrthoDB" id="9812926at2"/>
<dbReference type="KEGG" id="cai:Caci_5077"/>
<dbReference type="Proteomes" id="UP000000851">
    <property type="component" value="Chromosome"/>
</dbReference>
<dbReference type="GO" id="GO:0005975">
    <property type="term" value="P:carbohydrate metabolic process"/>
    <property type="evidence" value="ECO:0007669"/>
    <property type="project" value="UniProtKB-ARBA"/>
</dbReference>
<reference evidence="6 7" key="1">
    <citation type="journal article" date="2009" name="Stand. Genomic Sci.">
        <title>Complete genome sequence of Catenulispora acidiphila type strain (ID 139908).</title>
        <authorList>
            <person name="Copeland A."/>
            <person name="Lapidus A."/>
            <person name="Glavina Del Rio T."/>
            <person name="Nolan M."/>
            <person name="Lucas S."/>
            <person name="Chen F."/>
            <person name="Tice H."/>
            <person name="Cheng J.F."/>
            <person name="Bruce D."/>
            <person name="Goodwin L."/>
            <person name="Pitluck S."/>
            <person name="Mikhailova N."/>
            <person name="Pati A."/>
            <person name="Ivanova N."/>
            <person name="Mavromatis K."/>
            <person name="Chen A."/>
            <person name="Palaniappan K."/>
            <person name="Chain P."/>
            <person name="Land M."/>
            <person name="Hauser L."/>
            <person name="Chang Y.J."/>
            <person name="Jeffries C.D."/>
            <person name="Chertkov O."/>
            <person name="Brettin T."/>
            <person name="Detter J.C."/>
            <person name="Han C."/>
            <person name="Ali Z."/>
            <person name="Tindall B.J."/>
            <person name="Goker M."/>
            <person name="Bristow J."/>
            <person name="Eisen J.A."/>
            <person name="Markowitz V."/>
            <person name="Hugenholtz P."/>
            <person name="Kyrpides N.C."/>
            <person name="Klenk H.P."/>
        </authorList>
    </citation>
    <scope>NUCLEOTIDE SEQUENCE [LARGE SCALE GENOMIC DNA]</scope>
    <source>
        <strain evidence="7">DSM 44928 / JCM 14897 / NBRC 102108 / NRRL B-24433 / ID139908</strain>
    </source>
</reference>
<dbReference type="InterPro" id="IPR013783">
    <property type="entry name" value="Ig-like_fold"/>
</dbReference>
<evidence type="ECO:0000259" key="4">
    <source>
        <dbReference type="Pfam" id="PF13313"/>
    </source>
</evidence>
<feature type="signal peptide" evidence="2">
    <location>
        <begin position="1"/>
        <end position="26"/>
    </location>
</feature>
<evidence type="ECO:0000313" key="6">
    <source>
        <dbReference type="EMBL" id="ACU73937.1"/>
    </source>
</evidence>
<dbReference type="Pfam" id="PF13205">
    <property type="entry name" value="Big_5"/>
    <property type="match status" value="1"/>
</dbReference>
<evidence type="ECO:0000313" key="7">
    <source>
        <dbReference type="Proteomes" id="UP000000851"/>
    </source>
</evidence>
<feature type="domain" description="DUF4082" evidence="4">
    <location>
        <begin position="857"/>
        <end position="1001"/>
    </location>
</feature>
<proteinExistence type="predicted"/>
<name>C7Q4Y9_CATAD</name>
<feature type="domain" description="DUF4082" evidence="4">
    <location>
        <begin position="582"/>
        <end position="728"/>
    </location>
</feature>
<keyword evidence="7" id="KW-1185">Reference proteome</keyword>
<dbReference type="InterPro" id="IPR014755">
    <property type="entry name" value="Cu-Rt/internalin_Ig-like"/>
</dbReference>
<keyword evidence="1 2" id="KW-0732">Signal</keyword>
<evidence type="ECO:0008006" key="8">
    <source>
        <dbReference type="Google" id="ProtNLM"/>
    </source>
</evidence>
<feature type="domain" description="SbsA Ig-like" evidence="3">
    <location>
        <begin position="739"/>
        <end position="838"/>
    </location>
</feature>
<evidence type="ECO:0000259" key="5">
    <source>
        <dbReference type="Pfam" id="PF16640"/>
    </source>
</evidence>
<dbReference type="RefSeq" id="WP_015793666.1">
    <property type="nucleotide sequence ID" value="NC_013131.1"/>
</dbReference>
<organism evidence="6 7">
    <name type="scientific">Catenulispora acidiphila (strain DSM 44928 / JCM 14897 / NBRC 102108 / NRRL B-24433 / ID139908)</name>
    <dbReference type="NCBI Taxonomy" id="479433"/>
    <lineage>
        <taxon>Bacteria</taxon>
        <taxon>Bacillati</taxon>
        <taxon>Actinomycetota</taxon>
        <taxon>Actinomycetes</taxon>
        <taxon>Catenulisporales</taxon>
        <taxon>Catenulisporaceae</taxon>
        <taxon>Catenulispora</taxon>
    </lineage>
</organism>
<dbReference type="Pfam" id="PF13313">
    <property type="entry name" value="DUF4082"/>
    <property type="match status" value="2"/>
</dbReference>
<evidence type="ECO:0000259" key="3">
    <source>
        <dbReference type="Pfam" id="PF13205"/>
    </source>
</evidence>
<feature type="chain" id="PRO_5039285062" description="DUF4082 domain-containing protein" evidence="2">
    <location>
        <begin position="27"/>
        <end position="1009"/>
    </location>
</feature>
<dbReference type="Gene3D" id="2.60.40.1220">
    <property type="match status" value="1"/>
</dbReference>
<dbReference type="HOGENOM" id="CLU_298041_0_0_11"/>
<dbReference type="AlphaFoldDB" id="C7Q4Y9"/>
<dbReference type="SUPFAM" id="SSF63829">
    <property type="entry name" value="Calcium-dependent phosphotriesterase"/>
    <property type="match status" value="1"/>
</dbReference>
<dbReference type="Pfam" id="PF16640">
    <property type="entry name" value="Big_3_5"/>
    <property type="match status" value="2"/>
</dbReference>
<evidence type="ECO:0000256" key="2">
    <source>
        <dbReference type="SAM" id="SignalP"/>
    </source>
</evidence>
<sequence precursor="true">MRAPKRWRNRVLHVVMCAALSLAGTAASTSAARADPAPLPTVADLGVFYASYDYSSASGGGASGIARGADGNFWAAVTQNAQTYIIVFSPSSHTIVARYPVDGGVSTMVAGPDGEVWFAEDGVGTASTQSAIAEIDTSGTITTHLLPASDGPRVGSLTFDASGDAWFLADAGADNVRGYVGHLASGGSLTQFAMPYHYGAASADHELAIAPDGSAWFIGSIAGVVQIGSLTPAGAFAYHGLPAGAANTQDQIVLGPDGRLWFDAGFVPHSDFIYEVGEIDPATGAQTLYTMPSDFAGGFLSVGADGIIYDAGTVGPLHHQSGTAFDTAVMAISPTDGRATEFTGPDTFSPQDIATDAAGNLWMNQGAMFAEVSLTAAHSTAMTVAPDVNPAYYGQPGGVTVTLTPTEPGSPAPTGTVTFAARQFASVTEPVVNGTATLPITDLPLGLTSLYATYSGDADYGPESSDLLQETVNGSPTTLTLASELNPSRTDQSVHVTATVAMAGGSAPKCCSVQFTVDSGAPQAVALTGSTAALDLSSLSVGTHTIKADFVNQPGYGPSTSTLTQTVTAADACPCTVFPDSATPVVPDTGDGSAVELGVKMHVSTAGNVTGIRFYKSAANAGPHTGSLWAANGALLATGTFTGESASGWQTLTFANPVPVRPGATYTASYYAPHGHYSADGGFFTTGGAGSGLITALADGASGGNGVYAYGPGSQFPSDSYNASNYWVDALFDTTGVPTGPPTVTGTTPVAAATGVADTIAPTATFSAALDPTSLAYTLTDAAGVTVPAVASYDAATRTATLTPTTQLPSGTVFTASITATDAWGHAMTQPTTWSFTTGTTPPAYNCPCTLFAPGDAPAVTNSGDYNSVELGVRFTSAVNGTVTGIQFYKGSLNTGTHTGSLWTTDGTQLATGTFTNETASGWQTLTFTTPIAITAGTTYVASYHAPNGNYSYTANYLDYPHTAYPLTAPTGSVPPGNGVFAYESSASYPVEFSDGNNYWVSLLFAPGS</sequence>
<dbReference type="EMBL" id="CP001700">
    <property type="protein sequence ID" value="ACU73937.1"/>
    <property type="molecule type" value="Genomic_DNA"/>
</dbReference>
<protein>
    <recommendedName>
        <fullName evidence="8">DUF4082 domain-containing protein</fullName>
    </recommendedName>
</protein>
<evidence type="ECO:0000256" key="1">
    <source>
        <dbReference type="ARBA" id="ARBA00022729"/>
    </source>
</evidence>
<feature type="domain" description="Bacterial Ig-like" evidence="5">
    <location>
        <begin position="389"/>
        <end position="473"/>
    </location>
</feature>
<gene>
    <name evidence="6" type="ordered locus">Caci_5077</name>
</gene>
<dbReference type="Gene3D" id="2.60.40.10">
    <property type="entry name" value="Immunoglobulins"/>
    <property type="match status" value="2"/>
</dbReference>
<dbReference type="InterPro" id="IPR032109">
    <property type="entry name" value="Big_3_5"/>
</dbReference>
<dbReference type="STRING" id="479433.Caci_5077"/>
<dbReference type="InterPro" id="IPR032812">
    <property type="entry name" value="SbsA_Ig"/>
</dbReference>
<dbReference type="InterPro" id="IPR025141">
    <property type="entry name" value="DUF4082"/>
</dbReference>
<dbReference type="eggNOG" id="COG4257">
    <property type="taxonomic scope" value="Bacteria"/>
</dbReference>
<accession>C7Q4Y9</accession>
<dbReference type="InParanoid" id="C7Q4Y9"/>